<organism evidence="2 3">
    <name type="scientific">Kribbella alba</name>
    <dbReference type="NCBI Taxonomy" id="190197"/>
    <lineage>
        <taxon>Bacteria</taxon>
        <taxon>Bacillati</taxon>
        <taxon>Actinomycetota</taxon>
        <taxon>Actinomycetes</taxon>
        <taxon>Propionibacteriales</taxon>
        <taxon>Kribbellaceae</taxon>
        <taxon>Kribbella</taxon>
    </lineage>
</organism>
<comment type="caution">
    <text evidence="2">The sequence shown here is derived from an EMBL/GenBank/DDBJ whole genome shotgun (WGS) entry which is preliminary data.</text>
</comment>
<protein>
    <recommendedName>
        <fullName evidence="1">Metallo-beta-lactamase domain-containing protein</fullName>
    </recommendedName>
</protein>
<reference evidence="2 3" key="1">
    <citation type="journal article" date="2019" name="Int. J. Syst. Evol. Microbiol.">
        <title>The Global Catalogue of Microorganisms (GCM) 10K type strain sequencing project: providing services to taxonomists for standard genome sequencing and annotation.</title>
        <authorList>
            <consortium name="The Broad Institute Genomics Platform"/>
            <consortium name="The Broad Institute Genome Sequencing Center for Infectious Disease"/>
            <person name="Wu L."/>
            <person name="Ma J."/>
        </authorList>
    </citation>
    <scope>NUCLEOTIDE SEQUENCE [LARGE SCALE GENOMIC DNA]</scope>
    <source>
        <strain evidence="2 3">JCM 14306</strain>
    </source>
</reference>
<dbReference type="PANTHER" id="PTHR43717">
    <property type="entry name" value="ANAEROBIC NITRIC OXIDE REDUCTASE FLAVORUBREDOXIN"/>
    <property type="match status" value="1"/>
</dbReference>
<accession>A0ABN2F9R4</accession>
<evidence type="ECO:0000313" key="3">
    <source>
        <dbReference type="Proteomes" id="UP001501319"/>
    </source>
</evidence>
<dbReference type="SUPFAM" id="SSF56281">
    <property type="entry name" value="Metallo-hydrolase/oxidoreductase"/>
    <property type="match status" value="1"/>
</dbReference>
<keyword evidence="3" id="KW-1185">Reference proteome</keyword>
<dbReference type="Proteomes" id="UP001501319">
    <property type="component" value="Unassembled WGS sequence"/>
</dbReference>
<dbReference type="EMBL" id="BAAANE010000004">
    <property type="protein sequence ID" value="GAA1635902.1"/>
    <property type="molecule type" value="Genomic_DNA"/>
</dbReference>
<dbReference type="SMART" id="SM00849">
    <property type="entry name" value="Lactamase_B"/>
    <property type="match status" value="1"/>
</dbReference>
<dbReference type="InterPro" id="IPR001279">
    <property type="entry name" value="Metallo-B-lactamas"/>
</dbReference>
<dbReference type="InterPro" id="IPR036866">
    <property type="entry name" value="RibonucZ/Hydroxyglut_hydro"/>
</dbReference>
<sequence>MVVAQVLTHSSTRQTIRLKAAASSQSGAQMEIHRVARDISVLNDQLEVPGIGFLAVNAFVLQAAEPVVVDTGLSLPDRGFMDALGSVVDPKDVRWIWLTHPDRDHTGALFELLEAAPQARVVTTYLGAGIMSTERPLPMDRVYLLNPGQSLDVGDRTLTGFRPPLFDSPATVGFYDDLSGACFSSDCFGAPLPSAELAGGSEVRDIPRDALRGGQLLWATIDSPWVHNVDRAAYLGTVEPLRAMDPTVILSTHLPPATGQTTEFLDMLAVAPASDPFVGPDQRALEEMLASFEPAGAP</sequence>
<feature type="domain" description="Metallo-beta-lactamase" evidence="1">
    <location>
        <begin position="55"/>
        <end position="253"/>
    </location>
</feature>
<dbReference type="Pfam" id="PF00753">
    <property type="entry name" value="Lactamase_B"/>
    <property type="match status" value="1"/>
</dbReference>
<dbReference type="PANTHER" id="PTHR43717:SF1">
    <property type="entry name" value="ANAEROBIC NITRIC OXIDE REDUCTASE FLAVORUBREDOXIN"/>
    <property type="match status" value="1"/>
</dbReference>
<gene>
    <name evidence="2" type="ORF">GCM10009744_26090</name>
</gene>
<name>A0ABN2F9R4_9ACTN</name>
<proteinExistence type="predicted"/>
<dbReference type="Gene3D" id="3.60.15.10">
    <property type="entry name" value="Ribonuclease Z/Hydroxyacylglutathione hydrolase-like"/>
    <property type="match status" value="1"/>
</dbReference>
<evidence type="ECO:0000313" key="2">
    <source>
        <dbReference type="EMBL" id="GAA1635902.1"/>
    </source>
</evidence>
<evidence type="ECO:0000259" key="1">
    <source>
        <dbReference type="SMART" id="SM00849"/>
    </source>
</evidence>